<evidence type="ECO:0000256" key="1">
    <source>
        <dbReference type="ARBA" id="ARBA00004496"/>
    </source>
</evidence>
<organism evidence="14 15">
    <name type="scientific">Lachancea thermotolerans (strain ATCC 56472 / CBS 6340 / NRRL Y-8284)</name>
    <name type="common">Yeast</name>
    <name type="synonym">Kluyveromyces thermotolerans</name>
    <dbReference type="NCBI Taxonomy" id="559295"/>
    <lineage>
        <taxon>Eukaryota</taxon>
        <taxon>Fungi</taxon>
        <taxon>Dikarya</taxon>
        <taxon>Ascomycota</taxon>
        <taxon>Saccharomycotina</taxon>
        <taxon>Saccharomycetes</taxon>
        <taxon>Saccharomycetales</taxon>
        <taxon>Saccharomycetaceae</taxon>
        <taxon>Lachancea</taxon>
    </lineage>
</organism>
<reference evidence="14 15" key="1">
    <citation type="journal article" date="2009" name="Genome Res.">
        <title>Comparative genomics of protoploid Saccharomycetaceae.</title>
        <authorList>
            <consortium name="The Genolevures Consortium"/>
            <person name="Souciet J.-L."/>
            <person name="Dujon B."/>
            <person name="Gaillardin C."/>
            <person name="Johnston M."/>
            <person name="Baret P.V."/>
            <person name="Cliften P."/>
            <person name="Sherman D.J."/>
            <person name="Weissenbach J."/>
            <person name="Westhof E."/>
            <person name="Wincker P."/>
            <person name="Jubin C."/>
            <person name="Poulain J."/>
            <person name="Barbe V."/>
            <person name="Segurens B."/>
            <person name="Artiguenave F."/>
            <person name="Anthouard V."/>
            <person name="Vacherie B."/>
            <person name="Val M.-E."/>
            <person name="Fulton R.S."/>
            <person name="Minx P."/>
            <person name="Wilson R."/>
            <person name="Durrens P."/>
            <person name="Jean G."/>
            <person name="Marck C."/>
            <person name="Martin T."/>
            <person name="Nikolski M."/>
            <person name="Rolland T."/>
            <person name="Seret M.-L."/>
            <person name="Casaregola S."/>
            <person name="Despons L."/>
            <person name="Fairhead C."/>
            <person name="Fischer G."/>
            <person name="Lafontaine I."/>
            <person name="Leh V."/>
            <person name="Lemaire M."/>
            <person name="de Montigny J."/>
            <person name="Neuveglise C."/>
            <person name="Thierry A."/>
            <person name="Blanc-Lenfle I."/>
            <person name="Bleykasten C."/>
            <person name="Diffels J."/>
            <person name="Fritsch E."/>
            <person name="Frangeul L."/>
            <person name="Goeffon A."/>
            <person name="Jauniaux N."/>
            <person name="Kachouri-Lafond R."/>
            <person name="Payen C."/>
            <person name="Potier S."/>
            <person name="Pribylova L."/>
            <person name="Ozanne C."/>
            <person name="Richard G.-F."/>
            <person name="Sacerdot C."/>
            <person name="Straub M.-L."/>
            <person name="Talla E."/>
        </authorList>
    </citation>
    <scope>NUCLEOTIDE SEQUENCE [LARGE SCALE GENOMIC DNA]</scope>
    <source>
        <strain evidence="15">ATCC 56472 / CBS 6340 / NRRL Y-8284</strain>
    </source>
</reference>
<evidence type="ECO:0000256" key="4">
    <source>
        <dbReference type="ARBA" id="ARBA00022483"/>
    </source>
</evidence>
<dbReference type="eggNOG" id="KOG1102">
    <property type="taxonomic scope" value="Eukaryota"/>
</dbReference>
<evidence type="ECO:0000256" key="3">
    <source>
        <dbReference type="ARBA" id="ARBA00022468"/>
    </source>
</evidence>
<feature type="domain" description="Rab-GAP TBC" evidence="13">
    <location>
        <begin position="363"/>
        <end position="542"/>
    </location>
</feature>
<keyword evidence="4" id="KW-0268">Exocytosis</keyword>
<evidence type="ECO:0000256" key="5">
    <source>
        <dbReference type="ARBA" id="ARBA00022490"/>
    </source>
</evidence>
<evidence type="ECO:0000256" key="2">
    <source>
        <dbReference type="ARBA" id="ARBA00022448"/>
    </source>
</evidence>
<keyword evidence="2" id="KW-0813">Transport</keyword>
<sequence>MSDTQSTEVPSLKDVEAFDRNEEESGVTEEMRTEVSDAALMSPAAEEAPANASQTESDLKPKITPATSDLTNQASLVESDLTEELQQKAPENADHSPQTLDSEQQDDSDRSSAHSELNFAAYEEDTGEDYNAETTNPSAINDDSGVGDEDQNHDLIHSSPEKLDGPDHTVKQVDQETAPPPLLPDGSGARPLPALPPRSLNTSSPPLPPRGSAALPASTLKKSQVHPVPPPLSEELKSEKFRKNAALTHAQPSPPSLPPRSGHKRSASADFDLVISRFNDYEEEYLSKDGVTQESLQEGTRMLKSSYTAFLETISAEKEPSQDPEEHRELVEIDWPFWTRLVNNYAEVAKKDSVKLEQEITGGIPPQIRGIIWQLMANTKSKGVEEIYGALEACESPHEKAIQRDILRTNYIPDDKTDSLFNVLKAYSIYDDAVGYTQGMGFITTALILNVESEAEAFGLLISLMKGYGLRDLFLPGMPGLHVKLYQFDRLLEENSPSLYYHLARQGVRSSMYASQWFLTCFAYRFPLCFVLRIFDIILVEGVDAILKFAVVLMIRNEKTLLALQFDQLLEFLKDGLFAYYLKDSVKERRRAKATKGDSGSTVSLLSRAIPKKESSPEITDEDYDIDAFVEDAMKEVQITPITLKRYVAEYEEIHLLESQKEAQFEALRIKNKQLHNEVRKLEHDHTILNREHISIANELIENRLAMETLQDENRDLVAEVAHLKTQLKEEVRKRSLPNPDAELPTDLKADLQETMARNLQVMSENQELQDKIAQLEQEVALLRQSPSHRCEPGAGQKPANLGNWKGLRKVWK</sequence>
<evidence type="ECO:0000256" key="8">
    <source>
        <dbReference type="ARBA" id="ARBA00023054"/>
    </source>
</evidence>
<dbReference type="GO" id="GO:0006887">
    <property type="term" value="P:exocytosis"/>
    <property type="evidence" value="ECO:0007669"/>
    <property type="project" value="UniProtKB-KW"/>
</dbReference>
<proteinExistence type="inferred from homology"/>
<dbReference type="Gene3D" id="1.10.472.80">
    <property type="entry name" value="Ypt/Rab-GAP domain of gyp1p, domain 3"/>
    <property type="match status" value="1"/>
</dbReference>
<comment type="similarity">
    <text evidence="9">Belongs to the GYP5 family.</text>
</comment>
<dbReference type="Gene3D" id="1.10.10.750">
    <property type="entry name" value="Ypt/Rab-GAP domain of gyp1p, domain 1"/>
    <property type="match status" value="1"/>
</dbReference>
<keyword evidence="6" id="KW-0931">ER-Golgi transport</keyword>
<dbReference type="Gene3D" id="1.10.8.270">
    <property type="entry name" value="putative rabgap domain of human tbc1 domain family member 14 like domains"/>
    <property type="match status" value="1"/>
</dbReference>
<dbReference type="PANTHER" id="PTHR47219">
    <property type="entry name" value="RAB GTPASE-ACTIVATING PROTEIN 1-LIKE"/>
    <property type="match status" value="1"/>
</dbReference>
<dbReference type="HOGENOM" id="CLU_005350_11_0_1"/>
<dbReference type="FunFam" id="1.10.10.750:FF:000003">
    <property type="entry name" value="GTPase activating protein (Evi5)"/>
    <property type="match status" value="1"/>
</dbReference>
<dbReference type="SMART" id="SM00164">
    <property type="entry name" value="TBC"/>
    <property type="match status" value="1"/>
</dbReference>
<feature type="compositionally biased region" description="Acidic residues" evidence="12">
    <location>
        <begin position="122"/>
        <end position="131"/>
    </location>
</feature>
<dbReference type="InterPro" id="IPR035969">
    <property type="entry name" value="Rab-GAP_TBC_sf"/>
</dbReference>
<feature type="compositionally biased region" description="Polar residues" evidence="12">
    <location>
        <begin position="65"/>
        <end position="76"/>
    </location>
</feature>
<evidence type="ECO:0000256" key="10">
    <source>
        <dbReference type="ARBA" id="ARBA00072088"/>
    </source>
</evidence>
<evidence type="ECO:0000256" key="7">
    <source>
        <dbReference type="ARBA" id="ARBA00022927"/>
    </source>
</evidence>
<feature type="compositionally biased region" description="Basic and acidic residues" evidence="12">
    <location>
        <begin position="150"/>
        <end position="174"/>
    </location>
</feature>
<dbReference type="RefSeq" id="XP_002555995.1">
    <property type="nucleotide sequence ID" value="XM_002555949.1"/>
</dbReference>
<feature type="compositionally biased region" description="Low complexity" evidence="12">
    <location>
        <begin position="42"/>
        <end position="53"/>
    </location>
</feature>
<keyword evidence="5" id="KW-0963">Cytoplasm</keyword>
<dbReference type="GO" id="GO:0005737">
    <property type="term" value="C:cytoplasm"/>
    <property type="evidence" value="ECO:0007669"/>
    <property type="project" value="UniProtKB-SubCell"/>
</dbReference>
<dbReference type="PROSITE" id="PS50086">
    <property type="entry name" value="TBC_RABGAP"/>
    <property type="match status" value="1"/>
</dbReference>
<dbReference type="InParanoid" id="C5E272"/>
<evidence type="ECO:0000313" key="15">
    <source>
        <dbReference type="Proteomes" id="UP000002036"/>
    </source>
</evidence>
<evidence type="ECO:0000259" key="13">
    <source>
        <dbReference type="PROSITE" id="PS50086"/>
    </source>
</evidence>
<accession>C5E272</accession>
<evidence type="ECO:0000256" key="12">
    <source>
        <dbReference type="SAM" id="MobiDB-lite"/>
    </source>
</evidence>
<dbReference type="GO" id="GO:0031267">
    <property type="term" value="F:small GTPase binding"/>
    <property type="evidence" value="ECO:0007669"/>
    <property type="project" value="TreeGrafter"/>
</dbReference>
<dbReference type="GO" id="GO:0005096">
    <property type="term" value="F:GTPase activator activity"/>
    <property type="evidence" value="ECO:0007669"/>
    <property type="project" value="UniProtKB-KW"/>
</dbReference>
<dbReference type="FunCoup" id="C5E272">
    <property type="interactions" value="199"/>
</dbReference>
<dbReference type="InterPro" id="IPR000195">
    <property type="entry name" value="Rab-GAP-TBC_dom"/>
</dbReference>
<feature type="region of interest" description="Disordered" evidence="12">
    <location>
        <begin position="1"/>
        <end position="265"/>
    </location>
</feature>
<dbReference type="OrthoDB" id="295078at2759"/>
<dbReference type="KEGG" id="lth:KLTH0H02640g"/>
<dbReference type="STRING" id="559295.C5E272"/>
<dbReference type="FunFam" id="1.10.472.80:FF:000044">
    <property type="entry name" value="GTPase-activating protein GYP5"/>
    <property type="match status" value="1"/>
</dbReference>
<keyword evidence="7" id="KW-0653">Protein transport</keyword>
<evidence type="ECO:0000313" key="14">
    <source>
        <dbReference type="EMBL" id="CAR30133.1"/>
    </source>
</evidence>
<protein>
    <recommendedName>
        <fullName evidence="10">GTPase-activating protein GYP5</fullName>
    </recommendedName>
</protein>
<keyword evidence="3" id="KW-0343">GTPase activation</keyword>
<dbReference type="GO" id="GO:0015031">
    <property type="term" value="P:protein transport"/>
    <property type="evidence" value="ECO:0007669"/>
    <property type="project" value="UniProtKB-KW"/>
</dbReference>
<dbReference type="AlphaFoldDB" id="C5E272"/>
<dbReference type="GO" id="GO:0030427">
    <property type="term" value="C:site of polarized growth"/>
    <property type="evidence" value="ECO:0007669"/>
    <property type="project" value="UniProtKB-ARBA"/>
</dbReference>
<feature type="compositionally biased region" description="Polar residues" evidence="12">
    <location>
        <begin position="132"/>
        <end position="141"/>
    </location>
</feature>
<dbReference type="InterPro" id="IPR050302">
    <property type="entry name" value="Rab_GAP_TBC_domain"/>
</dbReference>
<keyword evidence="15" id="KW-1185">Reference proteome</keyword>
<gene>
    <name evidence="14" type="ordered locus">KLTH0H02640g</name>
</gene>
<dbReference type="Proteomes" id="UP000002036">
    <property type="component" value="Chromosome H"/>
</dbReference>
<dbReference type="Pfam" id="PF23436">
    <property type="entry name" value="RabGap-TBC_2"/>
    <property type="match status" value="1"/>
</dbReference>
<dbReference type="PANTHER" id="PTHR47219:SF9">
    <property type="entry name" value="GTPASE ACTIVATING PROTEIN AND CENTROSOME-ASSOCIATED, ISOFORM B"/>
    <property type="match status" value="1"/>
</dbReference>
<feature type="coiled-coil region" evidence="11">
    <location>
        <begin position="658"/>
        <end position="786"/>
    </location>
</feature>
<dbReference type="EMBL" id="CU928180">
    <property type="protein sequence ID" value="CAR30133.1"/>
    <property type="molecule type" value="Genomic_DNA"/>
</dbReference>
<evidence type="ECO:0000256" key="11">
    <source>
        <dbReference type="SAM" id="Coils"/>
    </source>
</evidence>
<comment type="subcellular location">
    <subcellularLocation>
        <location evidence="1">Cytoplasm</location>
    </subcellularLocation>
</comment>
<dbReference type="OMA" id="LFVHDAM"/>
<name>C5E272_LACTC</name>
<dbReference type="GeneID" id="8294308"/>
<dbReference type="SUPFAM" id="SSF47923">
    <property type="entry name" value="Ypt/Rab-GAP domain of gyp1p"/>
    <property type="match status" value="2"/>
</dbReference>
<keyword evidence="8 11" id="KW-0175">Coiled coil</keyword>
<evidence type="ECO:0000256" key="6">
    <source>
        <dbReference type="ARBA" id="ARBA00022892"/>
    </source>
</evidence>
<evidence type="ECO:0000256" key="9">
    <source>
        <dbReference type="ARBA" id="ARBA00061661"/>
    </source>
</evidence>
<feature type="compositionally biased region" description="Basic and acidic residues" evidence="12">
    <location>
        <begin position="11"/>
        <end position="20"/>
    </location>
</feature>